<dbReference type="SUPFAM" id="SSF82602">
    <property type="entry name" value="Nuclease A inhibitor (NuiA)"/>
    <property type="match status" value="1"/>
</dbReference>
<accession>B4VMX5</accession>
<protein>
    <recommendedName>
        <fullName evidence="3">Nuclease A inhibitor-like protein</fullName>
    </recommendedName>
</protein>
<name>B4VMX5_9CYAN</name>
<dbReference type="Pfam" id="PF07924">
    <property type="entry name" value="NuiA"/>
    <property type="match status" value="1"/>
</dbReference>
<evidence type="ECO:0000313" key="2">
    <source>
        <dbReference type="Proteomes" id="UP000003835"/>
    </source>
</evidence>
<reference evidence="1 2" key="1">
    <citation type="submission" date="2008-07" db="EMBL/GenBank/DDBJ databases">
        <authorList>
            <person name="Tandeau de Marsac N."/>
            <person name="Ferriera S."/>
            <person name="Johnson J."/>
            <person name="Kravitz S."/>
            <person name="Beeson K."/>
            <person name="Sutton G."/>
            <person name="Rogers Y.-H."/>
            <person name="Friedman R."/>
            <person name="Frazier M."/>
            <person name="Venter J.C."/>
        </authorList>
    </citation>
    <scope>NUCLEOTIDE SEQUENCE [LARGE SCALE GENOMIC DNA]</scope>
    <source>
        <strain evidence="1 2">PCC 7420</strain>
    </source>
</reference>
<dbReference type="InterPro" id="IPR012489">
    <property type="entry name" value="NucleaseA_inhib-like"/>
</dbReference>
<evidence type="ECO:0000313" key="1">
    <source>
        <dbReference type="EMBL" id="EDX76961.1"/>
    </source>
</evidence>
<dbReference type="AlphaFoldDB" id="B4VMX5"/>
<dbReference type="EMBL" id="DS989845">
    <property type="protein sequence ID" value="EDX76961.1"/>
    <property type="molecule type" value="Genomic_DNA"/>
</dbReference>
<dbReference type="STRING" id="118168.MC7420_1964"/>
<dbReference type="InterPro" id="IPR036587">
    <property type="entry name" value="NucleaseA_inhib-like_sf"/>
</dbReference>
<dbReference type="eggNOG" id="COG2114">
    <property type="taxonomic scope" value="Bacteria"/>
</dbReference>
<sequence>MNGIDQLKKSSEGLLWISEANYPFEIFTWDNTDILTSALVLKRAGYPPDTPIEVQTLDQFFAPATTEEDWHNEAEKAQVKQYQALEQTLSDCLTDIQVYRLGSTTIDIYIAGKTAEGTVAGLSTKVVET</sequence>
<keyword evidence="2" id="KW-1185">Reference proteome</keyword>
<dbReference type="Gene3D" id="3.40.1460.10">
    <property type="entry name" value="Nuclease A inhibitor-like"/>
    <property type="match status" value="1"/>
</dbReference>
<organism evidence="1 2">
    <name type="scientific">Coleofasciculus chthonoplastes PCC 7420</name>
    <dbReference type="NCBI Taxonomy" id="118168"/>
    <lineage>
        <taxon>Bacteria</taxon>
        <taxon>Bacillati</taxon>
        <taxon>Cyanobacteriota</taxon>
        <taxon>Cyanophyceae</taxon>
        <taxon>Coleofasciculales</taxon>
        <taxon>Coleofasciculaceae</taxon>
        <taxon>Coleofasciculus</taxon>
    </lineage>
</organism>
<proteinExistence type="predicted"/>
<evidence type="ECO:0008006" key="3">
    <source>
        <dbReference type="Google" id="ProtNLM"/>
    </source>
</evidence>
<dbReference type="OrthoDB" id="574253at2"/>
<dbReference type="RefSeq" id="WP_006099918.1">
    <property type="nucleotide sequence ID" value="NZ_DS989845.1"/>
</dbReference>
<gene>
    <name evidence="1" type="ORF">MC7420_1964</name>
</gene>
<dbReference type="HOGENOM" id="CLU_145415_1_0_3"/>
<dbReference type="Proteomes" id="UP000003835">
    <property type="component" value="Unassembled WGS sequence"/>
</dbReference>